<evidence type="ECO:0000313" key="1">
    <source>
        <dbReference type="EMBL" id="KKM64897.1"/>
    </source>
</evidence>
<gene>
    <name evidence="1" type="ORF">LCGC14_1496690</name>
</gene>
<organism evidence="1">
    <name type="scientific">marine sediment metagenome</name>
    <dbReference type="NCBI Taxonomy" id="412755"/>
    <lineage>
        <taxon>unclassified sequences</taxon>
        <taxon>metagenomes</taxon>
        <taxon>ecological metagenomes</taxon>
    </lineage>
</organism>
<proteinExistence type="predicted"/>
<reference evidence="1" key="1">
    <citation type="journal article" date="2015" name="Nature">
        <title>Complex archaea that bridge the gap between prokaryotes and eukaryotes.</title>
        <authorList>
            <person name="Spang A."/>
            <person name="Saw J.H."/>
            <person name="Jorgensen S.L."/>
            <person name="Zaremba-Niedzwiedzka K."/>
            <person name="Martijn J."/>
            <person name="Lind A.E."/>
            <person name="van Eijk R."/>
            <person name="Schleper C."/>
            <person name="Guy L."/>
            <person name="Ettema T.J."/>
        </authorList>
    </citation>
    <scope>NUCLEOTIDE SEQUENCE</scope>
</reference>
<comment type="caution">
    <text evidence="1">The sequence shown here is derived from an EMBL/GenBank/DDBJ whole genome shotgun (WGS) entry which is preliminary data.</text>
</comment>
<protein>
    <submittedName>
        <fullName evidence="1">Uncharacterized protein</fullName>
    </submittedName>
</protein>
<name>A0A0F9M6T3_9ZZZZ</name>
<sequence>MTVKFNILKGLLGVIYNISDAEYQERIWVKGLGPECSNFDETMCNFFDDYNAEEIVKNYKDYGISQKQYKVLLKFFNSLKGYSDNTPEIVNDKEVLEDPEWAKIRKIAKEVLETFDYKK</sequence>
<dbReference type="EMBL" id="LAZR01010816">
    <property type="protein sequence ID" value="KKM64897.1"/>
    <property type="molecule type" value="Genomic_DNA"/>
</dbReference>
<dbReference type="AlphaFoldDB" id="A0A0F9M6T3"/>
<accession>A0A0F9M6T3</accession>